<reference evidence="3" key="1">
    <citation type="journal article" date="2007" name="Plant Cell">
        <title>Dothideomycete-plant interactions illuminated by genome sequencing and EST analysis of the wheat pathogen Stagonospora nodorum.</title>
        <authorList>
            <person name="Hane J.K."/>
            <person name="Lowe R.G."/>
            <person name="Solomon P.S."/>
            <person name="Tan K.C."/>
            <person name="Schoch C.L."/>
            <person name="Spatafora J.W."/>
            <person name="Crous P.W."/>
            <person name="Kodira C."/>
            <person name="Birren B.W."/>
            <person name="Galagan J.E."/>
            <person name="Torriani S.F."/>
            <person name="McDonald B.A."/>
            <person name="Oliver R.P."/>
        </authorList>
    </citation>
    <scope>NUCLEOTIDE SEQUENCE [LARGE SCALE GENOMIC DNA]</scope>
    <source>
        <strain evidence="3">SN15 / ATCC MYA-4574 / FGSC 10173</strain>
    </source>
</reference>
<name>Q0U506_PHANO</name>
<feature type="transmembrane region" description="Helical" evidence="1">
    <location>
        <begin position="106"/>
        <end position="125"/>
    </location>
</feature>
<evidence type="ECO:0000256" key="1">
    <source>
        <dbReference type="SAM" id="Phobius"/>
    </source>
</evidence>
<keyword evidence="1" id="KW-0812">Transmembrane</keyword>
<protein>
    <submittedName>
        <fullName evidence="2">Uncharacterized protein</fullName>
    </submittedName>
</protein>
<evidence type="ECO:0000313" key="3">
    <source>
        <dbReference type="Proteomes" id="UP000001055"/>
    </source>
</evidence>
<gene>
    <name evidence="2" type="ORF">SNOG_13158</name>
</gene>
<keyword evidence="1" id="KW-1133">Transmembrane helix</keyword>
<dbReference type="AlphaFoldDB" id="Q0U506"/>
<organism evidence="2 3">
    <name type="scientific">Phaeosphaeria nodorum (strain SN15 / ATCC MYA-4574 / FGSC 10173)</name>
    <name type="common">Glume blotch fungus</name>
    <name type="synonym">Parastagonospora nodorum</name>
    <dbReference type="NCBI Taxonomy" id="321614"/>
    <lineage>
        <taxon>Eukaryota</taxon>
        <taxon>Fungi</taxon>
        <taxon>Dikarya</taxon>
        <taxon>Ascomycota</taxon>
        <taxon>Pezizomycotina</taxon>
        <taxon>Dothideomycetes</taxon>
        <taxon>Pleosporomycetidae</taxon>
        <taxon>Pleosporales</taxon>
        <taxon>Pleosporineae</taxon>
        <taxon>Phaeosphaeriaceae</taxon>
        <taxon>Parastagonospora</taxon>
    </lineage>
</organism>
<proteinExistence type="predicted"/>
<dbReference type="VEuPathDB" id="FungiDB:JI435_131580"/>
<dbReference type="HOGENOM" id="CLU_1949589_0_0_1"/>
<dbReference type="InParanoid" id="Q0U506"/>
<evidence type="ECO:0000313" key="2">
    <source>
        <dbReference type="EMBL" id="EAT79485.2"/>
    </source>
</evidence>
<dbReference type="EMBL" id="CH445349">
    <property type="protein sequence ID" value="EAT79485.2"/>
    <property type="molecule type" value="Genomic_DNA"/>
</dbReference>
<sequence>MHCRIHTPLNHHIQTIDHTFGTSTLQSVPCTTKSTLKPTKHRLLLSKSDPTKPNKMPSATPIRAMLRTLTRNMVEPHPFARNPLSVKPHTWRAGDLSKKMVRTSAVFFPFYAVILGWPIAAYTAFNGRL</sequence>
<dbReference type="Proteomes" id="UP000001055">
    <property type="component" value="Unassembled WGS sequence"/>
</dbReference>
<dbReference type="KEGG" id="pno:SNOG_13158"/>
<dbReference type="RefSeq" id="XP_001803370.1">
    <property type="nucleotide sequence ID" value="XM_001803318.1"/>
</dbReference>
<dbReference type="GeneID" id="5980164"/>
<accession>Q0U506</accession>
<dbReference type="eggNOG" id="ENOG502R0VM">
    <property type="taxonomic scope" value="Eukaryota"/>
</dbReference>
<keyword evidence="1" id="KW-0472">Membrane</keyword>